<protein>
    <submittedName>
        <fullName evidence="7">Outer membrane porin F</fullName>
    </submittedName>
</protein>
<dbReference type="PANTHER" id="PTHR30329:SF21">
    <property type="entry name" value="LIPOPROTEIN YIAD-RELATED"/>
    <property type="match status" value="1"/>
</dbReference>
<evidence type="ECO:0000256" key="1">
    <source>
        <dbReference type="ARBA" id="ARBA00004442"/>
    </source>
</evidence>
<dbReference type="InterPro" id="IPR028974">
    <property type="entry name" value="TSP_type-3_rpt"/>
</dbReference>
<dbReference type="Gene3D" id="3.30.1330.60">
    <property type="entry name" value="OmpA-like domain"/>
    <property type="match status" value="1"/>
</dbReference>
<feature type="chain" id="PRO_5046490861" evidence="5">
    <location>
        <begin position="18"/>
        <end position="201"/>
    </location>
</feature>
<evidence type="ECO:0000256" key="2">
    <source>
        <dbReference type="ARBA" id="ARBA00023136"/>
    </source>
</evidence>
<evidence type="ECO:0000256" key="4">
    <source>
        <dbReference type="PROSITE-ProRule" id="PRU00473"/>
    </source>
</evidence>
<comment type="subcellular location">
    <subcellularLocation>
        <location evidence="1">Cell outer membrane</location>
    </subcellularLocation>
</comment>
<dbReference type="PANTHER" id="PTHR30329">
    <property type="entry name" value="STATOR ELEMENT OF FLAGELLAR MOTOR COMPLEX"/>
    <property type="match status" value="1"/>
</dbReference>
<dbReference type="InterPro" id="IPR036737">
    <property type="entry name" value="OmpA-like_sf"/>
</dbReference>
<sequence length="201" mass="22346">MRTTLLILALLSLGACSMRDTVSMDGSTEQVFDLNDPDRDGVIEARERCAGTVNGAAIDNYGCGQIKAINERRELKILFPNDSSYLAPQYYGQIEELAGFMRQFPNTAVTIEGHCSRTGGYDYNMDLSQRRANAVTEVLVQQYGIEPGRLKAIGFGYNNPVDPSHTAEAHDKNRRVIAEIIGDDTTADMKWNIYTVDKEIK</sequence>
<feature type="domain" description="OmpA-like" evidence="6">
    <location>
        <begin position="66"/>
        <end position="184"/>
    </location>
</feature>
<reference evidence="8" key="1">
    <citation type="submission" date="2017-03" db="EMBL/GenBank/DDBJ databases">
        <title>Full genome sequence of a non-lethal Shewanella isolate that potentiates virulence of Vibio parahaemolyticus causing acute hepatopancreatic necrosis disease (AHPND) in shrimp.</title>
        <authorList>
            <person name="Prachumwat A."/>
            <person name="Sritunyalucksana K."/>
        </authorList>
    </citation>
    <scope>NUCLEOTIDE SEQUENCE [LARGE SCALE GENOMIC DNA]</scope>
    <source>
        <strain evidence="8">TH2012</strain>
    </source>
</reference>
<keyword evidence="8" id="KW-1185">Reference proteome</keyword>
<evidence type="ECO:0000313" key="7">
    <source>
        <dbReference type="EMBL" id="AZQ11220.1"/>
    </source>
</evidence>
<dbReference type="RefSeq" id="WP_126167521.1">
    <property type="nucleotide sequence ID" value="NZ_CP020373.1"/>
</dbReference>
<keyword evidence="5" id="KW-0732">Signal</keyword>
<evidence type="ECO:0000313" key="8">
    <source>
        <dbReference type="Proteomes" id="UP000278437"/>
    </source>
</evidence>
<evidence type="ECO:0000256" key="3">
    <source>
        <dbReference type="ARBA" id="ARBA00023237"/>
    </source>
</evidence>
<keyword evidence="2 4" id="KW-0472">Membrane</keyword>
<dbReference type="PROSITE" id="PS51257">
    <property type="entry name" value="PROKAR_LIPOPROTEIN"/>
    <property type="match status" value="1"/>
</dbReference>
<dbReference type="PROSITE" id="PS51123">
    <property type="entry name" value="OMPA_2"/>
    <property type="match status" value="1"/>
</dbReference>
<dbReference type="SUPFAM" id="SSF103088">
    <property type="entry name" value="OmpA-like"/>
    <property type="match status" value="1"/>
</dbReference>
<dbReference type="InterPro" id="IPR006665">
    <property type="entry name" value="OmpA-like"/>
</dbReference>
<name>A0ABN5TY78_9GAMM</name>
<gene>
    <name evidence="7" type="primary">oprF_4</name>
    <name evidence="7" type="ORF">STH12_02133</name>
</gene>
<dbReference type="SUPFAM" id="SSF103647">
    <property type="entry name" value="TSP type-3 repeat"/>
    <property type="match status" value="1"/>
</dbReference>
<dbReference type="InterPro" id="IPR050330">
    <property type="entry name" value="Bact_OuterMem_StrucFunc"/>
</dbReference>
<accession>A0ABN5TY78</accession>
<evidence type="ECO:0000256" key="5">
    <source>
        <dbReference type="SAM" id="SignalP"/>
    </source>
</evidence>
<evidence type="ECO:0000259" key="6">
    <source>
        <dbReference type="PROSITE" id="PS51123"/>
    </source>
</evidence>
<dbReference type="InterPro" id="IPR006664">
    <property type="entry name" value="OMP_bac"/>
</dbReference>
<feature type="signal peptide" evidence="5">
    <location>
        <begin position="1"/>
        <end position="17"/>
    </location>
</feature>
<organism evidence="7 8">
    <name type="scientific">Shewanella khirikhana</name>
    <dbReference type="NCBI Taxonomy" id="1965282"/>
    <lineage>
        <taxon>Bacteria</taxon>
        <taxon>Pseudomonadati</taxon>
        <taxon>Pseudomonadota</taxon>
        <taxon>Gammaproteobacteria</taxon>
        <taxon>Alteromonadales</taxon>
        <taxon>Shewanellaceae</taxon>
        <taxon>Shewanella</taxon>
    </lineage>
</organism>
<dbReference type="Pfam" id="PF00691">
    <property type="entry name" value="OmpA"/>
    <property type="match status" value="1"/>
</dbReference>
<dbReference type="Proteomes" id="UP000278437">
    <property type="component" value="Chromosome"/>
</dbReference>
<keyword evidence="3" id="KW-0998">Cell outer membrane</keyword>
<dbReference type="CDD" id="cd07185">
    <property type="entry name" value="OmpA_C-like"/>
    <property type="match status" value="1"/>
</dbReference>
<dbReference type="PRINTS" id="PR01021">
    <property type="entry name" value="OMPADOMAIN"/>
</dbReference>
<dbReference type="EMBL" id="CP020373">
    <property type="protein sequence ID" value="AZQ11220.1"/>
    <property type="molecule type" value="Genomic_DNA"/>
</dbReference>
<proteinExistence type="predicted"/>